<accession>A0AAF0ZEZ7</accession>
<proteinExistence type="predicted"/>
<dbReference type="EMBL" id="CP133618">
    <property type="protein sequence ID" value="WMV37430.1"/>
    <property type="molecule type" value="Genomic_DNA"/>
</dbReference>
<evidence type="ECO:0000313" key="2">
    <source>
        <dbReference type="Proteomes" id="UP001234989"/>
    </source>
</evidence>
<reference evidence="1" key="1">
    <citation type="submission" date="2023-08" db="EMBL/GenBank/DDBJ databases">
        <title>A de novo genome assembly of Solanum verrucosum Schlechtendal, a Mexican diploid species geographically isolated from the other diploid A-genome species in potato relatives.</title>
        <authorList>
            <person name="Hosaka K."/>
        </authorList>
    </citation>
    <scope>NUCLEOTIDE SEQUENCE</scope>
    <source>
        <tissue evidence="1">Young leaves</tissue>
    </source>
</reference>
<name>A0AAF0ZEZ7_SOLVR</name>
<gene>
    <name evidence="1" type="ORF">MTR67_030815</name>
</gene>
<keyword evidence="2" id="KW-1185">Reference proteome</keyword>
<evidence type="ECO:0000313" key="1">
    <source>
        <dbReference type="EMBL" id="WMV37430.1"/>
    </source>
</evidence>
<dbReference type="Proteomes" id="UP001234989">
    <property type="component" value="Chromosome 7"/>
</dbReference>
<sequence length="12" mass="1373">MVNLAKIEAIRD</sequence>
<organism evidence="1 2">
    <name type="scientific">Solanum verrucosum</name>
    <dbReference type="NCBI Taxonomy" id="315347"/>
    <lineage>
        <taxon>Eukaryota</taxon>
        <taxon>Viridiplantae</taxon>
        <taxon>Streptophyta</taxon>
        <taxon>Embryophyta</taxon>
        <taxon>Tracheophyta</taxon>
        <taxon>Spermatophyta</taxon>
        <taxon>Magnoliopsida</taxon>
        <taxon>eudicotyledons</taxon>
        <taxon>Gunneridae</taxon>
        <taxon>Pentapetalae</taxon>
        <taxon>asterids</taxon>
        <taxon>lamiids</taxon>
        <taxon>Solanales</taxon>
        <taxon>Solanaceae</taxon>
        <taxon>Solanoideae</taxon>
        <taxon>Solaneae</taxon>
        <taxon>Solanum</taxon>
    </lineage>
</organism>
<protein>
    <submittedName>
        <fullName evidence="1">Uncharacterized protein</fullName>
    </submittedName>
</protein>